<name>A0A2V1E5B5_9PLEO</name>
<evidence type="ECO:0000313" key="1">
    <source>
        <dbReference type="EMBL" id="PVI04525.1"/>
    </source>
</evidence>
<protein>
    <submittedName>
        <fullName evidence="1">Uncharacterized protein</fullName>
    </submittedName>
</protein>
<proteinExistence type="predicted"/>
<dbReference type="AlphaFoldDB" id="A0A2V1E5B5"/>
<dbReference type="EMBL" id="KZ805320">
    <property type="protein sequence ID" value="PVI04525.1"/>
    <property type="molecule type" value="Genomic_DNA"/>
</dbReference>
<accession>A0A2V1E5B5</accession>
<keyword evidence="2" id="KW-1185">Reference proteome</keyword>
<gene>
    <name evidence="1" type="ORF">DM02DRAFT_651474</name>
</gene>
<sequence length="188" mass="22623">MKELREEMFFNVKSPFLRLPPEIRNRIYEFVLGGRLLLLSPPELRDGYPVNSLALLLVCRQIHQETRDLPFTLNRFTVKHPHERGVNAYDCRERLLDFAMSLSERQRKSVNSLTMPRWHMKLVTRWSFEISRPVIDSFDPFDWTRDCAWLTFFEMFPGLKADDVRSLYDEDFVLSQRRYFIQDEGWIL</sequence>
<organism evidence="1 2">
    <name type="scientific">Periconia macrospinosa</name>
    <dbReference type="NCBI Taxonomy" id="97972"/>
    <lineage>
        <taxon>Eukaryota</taxon>
        <taxon>Fungi</taxon>
        <taxon>Dikarya</taxon>
        <taxon>Ascomycota</taxon>
        <taxon>Pezizomycotina</taxon>
        <taxon>Dothideomycetes</taxon>
        <taxon>Pleosporomycetidae</taxon>
        <taxon>Pleosporales</taxon>
        <taxon>Massarineae</taxon>
        <taxon>Periconiaceae</taxon>
        <taxon>Periconia</taxon>
    </lineage>
</organism>
<reference evidence="1 2" key="1">
    <citation type="journal article" date="2018" name="Sci. Rep.">
        <title>Comparative genomics provides insights into the lifestyle and reveals functional heterogeneity of dark septate endophytic fungi.</title>
        <authorList>
            <person name="Knapp D.G."/>
            <person name="Nemeth J.B."/>
            <person name="Barry K."/>
            <person name="Hainaut M."/>
            <person name="Henrissat B."/>
            <person name="Johnson J."/>
            <person name="Kuo A."/>
            <person name="Lim J.H.P."/>
            <person name="Lipzen A."/>
            <person name="Nolan M."/>
            <person name="Ohm R.A."/>
            <person name="Tamas L."/>
            <person name="Grigoriev I.V."/>
            <person name="Spatafora J.W."/>
            <person name="Nagy L.G."/>
            <person name="Kovacs G.M."/>
        </authorList>
    </citation>
    <scope>NUCLEOTIDE SEQUENCE [LARGE SCALE GENOMIC DNA]</scope>
    <source>
        <strain evidence="1 2">DSE2036</strain>
    </source>
</reference>
<dbReference type="OrthoDB" id="5413827at2759"/>
<dbReference type="Proteomes" id="UP000244855">
    <property type="component" value="Unassembled WGS sequence"/>
</dbReference>
<evidence type="ECO:0000313" key="2">
    <source>
        <dbReference type="Proteomes" id="UP000244855"/>
    </source>
</evidence>
<dbReference type="PANTHER" id="PTHR42085:SF1">
    <property type="entry name" value="F-BOX DOMAIN-CONTAINING PROTEIN"/>
    <property type="match status" value="1"/>
</dbReference>
<dbReference type="InterPro" id="IPR038883">
    <property type="entry name" value="AN11006-like"/>
</dbReference>
<dbReference type="PANTHER" id="PTHR42085">
    <property type="entry name" value="F-BOX DOMAIN-CONTAINING PROTEIN"/>
    <property type="match status" value="1"/>
</dbReference>